<dbReference type="PANTHER" id="PTHR15887:SF1">
    <property type="entry name" value="TRANSMEMBRANE PROTEIN 69"/>
    <property type="match status" value="1"/>
</dbReference>
<proteinExistence type="predicted"/>
<evidence type="ECO:0000313" key="3">
    <source>
        <dbReference type="EMBL" id="SCC78881.1"/>
    </source>
</evidence>
<sequence length="150" mass="15491">MTTSAKTIPPFPRMLGLAGLAPFWLLALALVTGIGFGTAPDSLRFALAAYGAVILSFTGGIRWGIAVTMEEQANAGREYVISVIPALLAWGALLLPPSWQLGSLAALIVIAGLIDYGMVCRENAPEWFGNLRLILAGGAAAALILAALAG</sequence>
<keyword evidence="1" id="KW-1133">Transmembrane helix</keyword>
<dbReference type="InterPro" id="IPR021836">
    <property type="entry name" value="DUF3429"/>
</dbReference>
<comment type="caution">
    <text evidence="2">The sequence shown here is derived from an EMBL/GenBank/DDBJ whole genome shotgun (WGS) entry which is preliminary data.</text>
</comment>
<dbReference type="EMBL" id="LJSX01000003">
    <property type="protein sequence ID" value="KPQ12213.1"/>
    <property type="molecule type" value="Genomic_DNA"/>
</dbReference>
<evidence type="ECO:0000313" key="2">
    <source>
        <dbReference type="EMBL" id="KPQ12213.1"/>
    </source>
</evidence>
<keyword evidence="5" id="KW-1185">Reference proteome</keyword>
<keyword evidence="1" id="KW-0472">Membrane</keyword>
<feature type="transmembrane region" description="Helical" evidence="1">
    <location>
        <begin position="43"/>
        <end position="65"/>
    </location>
</feature>
<dbReference type="RefSeq" id="WP_074443512.1">
    <property type="nucleotide sequence ID" value="NZ_FMBM01000001.1"/>
</dbReference>
<dbReference type="Proteomes" id="UP000050497">
    <property type="component" value="Unassembled WGS sequence"/>
</dbReference>
<feature type="transmembrane region" description="Helical" evidence="1">
    <location>
        <begin position="101"/>
        <end position="119"/>
    </location>
</feature>
<evidence type="ECO:0008006" key="6">
    <source>
        <dbReference type="Google" id="ProtNLM"/>
    </source>
</evidence>
<feature type="transmembrane region" description="Helical" evidence="1">
    <location>
        <begin position="77"/>
        <end position="95"/>
    </location>
</feature>
<organism evidence="2 4">
    <name type="scientific">Saliniramus fredricksonii</name>
    <dbReference type="NCBI Taxonomy" id="1653334"/>
    <lineage>
        <taxon>Bacteria</taxon>
        <taxon>Pseudomonadati</taxon>
        <taxon>Pseudomonadota</taxon>
        <taxon>Alphaproteobacteria</taxon>
        <taxon>Hyphomicrobiales</taxon>
        <taxon>Salinarimonadaceae</taxon>
        <taxon>Saliniramus</taxon>
    </lineage>
</organism>
<dbReference type="PANTHER" id="PTHR15887">
    <property type="entry name" value="TRANSMEMBRANE PROTEIN 69"/>
    <property type="match status" value="1"/>
</dbReference>
<evidence type="ECO:0000256" key="1">
    <source>
        <dbReference type="SAM" id="Phobius"/>
    </source>
</evidence>
<reference evidence="3 5" key="2">
    <citation type="submission" date="2016-08" db="EMBL/GenBank/DDBJ databases">
        <authorList>
            <person name="Varghese N."/>
            <person name="Submissions Spin"/>
        </authorList>
    </citation>
    <scope>NUCLEOTIDE SEQUENCE [LARGE SCALE GENOMIC DNA]</scope>
    <source>
        <strain evidence="3 5">HL-109</strain>
    </source>
</reference>
<protein>
    <recommendedName>
        <fullName evidence="6">DUF3429 domain-containing protein</fullName>
    </recommendedName>
</protein>
<evidence type="ECO:0000313" key="4">
    <source>
        <dbReference type="Proteomes" id="UP000050497"/>
    </source>
</evidence>
<feature type="transmembrane region" description="Helical" evidence="1">
    <location>
        <begin position="131"/>
        <end position="149"/>
    </location>
</feature>
<dbReference type="AlphaFoldDB" id="A0A0P7YDA2"/>
<dbReference type="STRING" id="1653334.GA0071312_0545"/>
<evidence type="ECO:0000313" key="5">
    <source>
        <dbReference type="Proteomes" id="UP000182800"/>
    </source>
</evidence>
<reference evidence="2 4" key="1">
    <citation type="submission" date="2015-09" db="EMBL/GenBank/DDBJ databases">
        <title>Identification and resolution of microdiversity through metagenomic sequencing of parallel consortia.</title>
        <authorList>
            <person name="Nelson W.C."/>
            <person name="Romine M.F."/>
            <person name="Lindemann S.R."/>
        </authorList>
    </citation>
    <scope>NUCLEOTIDE SEQUENCE [LARGE SCALE GENOMIC DNA]</scope>
    <source>
        <strain evidence="2">HL-109</strain>
    </source>
</reference>
<gene>
    <name evidence="3" type="ORF">GA0071312_0545</name>
    <name evidence="2" type="ORF">HLUCCO17_03345</name>
</gene>
<dbReference type="Proteomes" id="UP000182800">
    <property type="component" value="Unassembled WGS sequence"/>
</dbReference>
<dbReference type="EMBL" id="FMBM01000001">
    <property type="protein sequence ID" value="SCC78881.1"/>
    <property type="molecule type" value="Genomic_DNA"/>
</dbReference>
<keyword evidence="1" id="KW-0812">Transmembrane</keyword>
<accession>A0A0P7YDA2</accession>
<dbReference type="Pfam" id="PF11911">
    <property type="entry name" value="DUF3429"/>
    <property type="match status" value="1"/>
</dbReference>
<name>A0A0P7YDA2_9HYPH</name>